<dbReference type="AlphaFoldDB" id="A0A7S4V2X6"/>
<dbReference type="Gene3D" id="3.50.50.60">
    <property type="entry name" value="FAD/NAD(P)-binding domain"/>
    <property type="match status" value="1"/>
</dbReference>
<accession>A0A7S4V2X6</accession>
<dbReference type="Pfam" id="PF13450">
    <property type="entry name" value="NAD_binding_8"/>
    <property type="match status" value="1"/>
</dbReference>
<organism evidence="2">
    <name type="scientific">Alexandrium monilatum</name>
    <dbReference type="NCBI Taxonomy" id="311494"/>
    <lineage>
        <taxon>Eukaryota</taxon>
        <taxon>Sar</taxon>
        <taxon>Alveolata</taxon>
        <taxon>Dinophyceae</taxon>
        <taxon>Gonyaulacales</taxon>
        <taxon>Pyrocystaceae</taxon>
        <taxon>Alexandrium</taxon>
    </lineage>
</organism>
<reference evidence="2" key="1">
    <citation type="submission" date="2021-01" db="EMBL/GenBank/DDBJ databases">
        <authorList>
            <person name="Corre E."/>
            <person name="Pelletier E."/>
            <person name="Niang G."/>
            <person name="Scheremetjew M."/>
            <person name="Finn R."/>
            <person name="Kale V."/>
            <person name="Holt S."/>
            <person name="Cochrane G."/>
            <person name="Meng A."/>
            <person name="Brown T."/>
            <person name="Cohen L."/>
        </authorList>
    </citation>
    <scope>NUCLEOTIDE SEQUENCE</scope>
    <source>
        <strain evidence="2">CCMP3105</strain>
    </source>
</reference>
<dbReference type="EMBL" id="HBNR01032173">
    <property type="protein sequence ID" value="CAE4586683.1"/>
    <property type="molecule type" value="Transcribed_RNA"/>
</dbReference>
<protein>
    <recommendedName>
        <fullName evidence="3">Amine oxidase domain-containing protein</fullName>
    </recommendedName>
</protein>
<sequence>MHHAPRAPLEQAAQEDPPPLGFTREGCGGATVGTSARPPHEEGSGALPASASGAPGRPAPMRVAVVGAGVAGTSCSWQLLQAARHPVAVTLFEMGRGAGGRASTRRSRELPGLGLNHGAPLFHLRPSAEVADLVEALRAARHIVEWQGTSGSVDAATGALGQGPASRGEPAAEAADFERFVGSPGMSALADGILRLPAAAPVETRYSTKVSSMQPRPPSQGPGWELLDKEGAALGSFDWIVVTSASLAHPRWRQTFGEDPPLHAAARAASSDELTAAMERLQGLRFGGVHVAMLAWAVGEGETAPACVRALPFDVTEVTGDGVLAKVVRQSLGPPYAAVVLHSTAAFAEQHAQVLGSTGTAARMGAVAGSAEQEAAAAQALCGAFERLLSAHLHVEAPAAPTWGPVLHRWGSAFPEGDATAGGAPAAWVLPGAQVAFAGDFLVPPFACVEAALRSGVTAARGILEASEGGQRPTCF</sequence>
<name>A0A7S4V2X6_9DINO</name>
<evidence type="ECO:0000313" key="2">
    <source>
        <dbReference type="EMBL" id="CAE4586683.1"/>
    </source>
</evidence>
<feature type="region of interest" description="Disordered" evidence="1">
    <location>
        <begin position="1"/>
        <end position="58"/>
    </location>
</feature>
<evidence type="ECO:0000256" key="1">
    <source>
        <dbReference type="SAM" id="MobiDB-lite"/>
    </source>
</evidence>
<dbReference type="PANTHER" id="PTHR16128:SF5">
    <property type="entry name" value="FAD_NAD(P)-BINDING OXIDOREDUCTASE FAMILY PROTEIN"/>
    <property type="match status" value="1"/>
</dbReference>
<gene>
    <name evidence="2" type="ORF">AMON00008_LOCUS22042</name>
</gene>
<dbReference type="PANTHER" id="PTHR16128">
    <property type="entry name" value="FAD/NAD(P)-BINDING OXIDOREDUCTASE FAMILY PROTEIN"/>
    <property type="match status" value="1"/>
</dbReference>
<proteinExistence type="predicted"/>
<dbReference type="Gene3D" id="3.90.660.10">
    <property type="match status" value="1"/>
</dbReference>
<evidence type="ECO:0008006" key="3">
    <source>
        <dbReference type="Google" id="ProtNLM"/>
    </source>
</evidence>
<feature type="compositionally biased region" description="Low complexity" evidence="1">
    <location>
        <begin position="44"/>
        <end position="58"/>
    </location>
</feature>
<dbReference type="SUPFAM" id="SSF51905">
    <property type="entry name" value="FAD/NAD(P)-binding domain"/>
    <property type="match status" value="1"/>
</dbReference>
<dbReference type="InterPro" id="IPR036188">
    <property type="entry name" value="FAD/NAD-bd_sf"/>
</dbReference>